<organism evidence="7 8">
    <name type="scientific">Bacillus cytotoxicus</name>
    <dbReference type="NCBI Taxonomy" id="580165"/>
    <lineage>
        <taxon>Bacteria</taxon>
        <taxon>Bacillati</taxon>
        <taxon>Bacillota</taxon>
        <taxon>Bacilli</taxon>
        <taxon>Bacillales</taxon>
        <taxon>Bacillaceae</taxon>
        <taxon>Bacillus</taxon>
        <taxon>Bacillus cereus group</taxon>
    </lineage>
</organism>
<dbReference type="InterPro" id="IPR001492">
    <property type="entry name" value="Flagellin"/>
</dbReference>
<gene>
    <name evidence="7" type="ORF">BCB44BAC_01502</name>
</gene>
<dbReference type="GO" id="GO:0005576">
    <property type="term" value="C:extracellular region"/>
    <property type="evidence" value="ECO:0007669"/>
    <property type="project" value="UniProtKB-SubCell"/>
</dbReference>
<dbReference type="Proteomes" id="UP000242164">
    <property type="component" value="Unassembled WGS sequence"/>
</dbReference>
<evidence type="ECO:0000313" key="7">
    <source>
        <dbReference type="EMBL" id="SCL89311.1"/>
    </source>
</evidence>
<feature type="domain" description="Flagellin N-terminal" evidence="5">
    <location>
        <begin position="8"/>
        <end position="133"/>
    </location>
</feature>
<dbReference type="Gene3D" id="6.10.10.10">
    <property type="entry name" value="Flagellar export chaperone, C-terminal domain"/>
    <property type="match status" value="1"/>
</dbReference>
<sequence length="267" mass="30211">MKIGTNIQVLQMLNQNETYGNQTAEHSTTRKRMNHTANNDNELVLATRMHVREQQVHIAIRNNENAISLLRKMETSLQTINRILIRMRDIAVQTVSGINSSVNQTALDKEFQELIKQIGYINDTNSFHDIPFFKDGDKLENVVHILRKAVNLSSSSLRKHQKINDSTSSISTNITVSTAITKIELALQTLSRYQENIGVIIKRLQSDVDCLTNYATTMITASSRMEDANIVQEMSKCVKDRLLTEITLSTVSQANQVPQMILTLLQL</sequence>
<comment type="caution">
    <text evidence="7">The sequence shown here is derived from an EMBL/GenBank/DDBJ whole genome shotgun (WGS) entry which is preliminary data.</text>
</comment>
<dbReference type="PANTHER" id="PTHR42792">
    <property type="entry name" value="FLAGELLIN"/>
    <property type="match status" value="1"/>
</dbReference>
<comment type="function">
    <text evidence="4">Flagellin is the subunit protein which polymerizes to form the filaments of bacterial flagella.</text>
</comment>
<dbReference type="Pfam" id="PF00700">
    <property type="entry name" value="Flagellin_C"/>
    <property type="match status" value="1"/>
</dbReference>
<dbReference type="InterPro" id="IPR042187">
    <property type="entry name" value="Flagellin_C_sub2"/>
</dbReference>
<dbReference type="AlphaFoldDB" id="A0AAX2CF55"/>
<comment type="subcellular location">
    <subcellularLocation>
        <location evidence="4">Secreted</location>
    </subcellularLocation>
    <subcellularLocation>
        <location evidence="4">Bacterial flagellum</location>
    </subcellularLocation>
</comment>
<dbReference type="GO" id="GO:0005198">
    <property type="term" value="F:structural molecule activity"/>
    <property type="evidence" value="ECO:0007669"/>
    <property type="project" value="UniProtKB-UniRule"/>
</dbReference>
<reference evidence="7 8" key="1">
    <citation type="submission" date="2016-08" db="EMBL/GenBank/DDBJ databases">
        <authorList>
            <person name="Loux V."/>
            <person name="Rue O."/>
        </authorList>
    </citation>
    <scope>NUCLEOTIDE SEQUENCE [LARGE SCALE GENOMIC DNA]</scope>
    <source>
        <strain evidence="7 8">AFSSA_08CEB44bac</strain>
    </source>
</reference>
<keyword evidence="3 4" id="KW-0975">Bacterial flagellum</keyword>
<keyword evidence="7" id="KW-0966">Cell projection</keyword>
<dbReference type="PANTHER" id="PTHR42792:SF2">
    <property type="entry name" value="FLAGELLIN"/>
    <property type="match status" value="1"/>
</dbReference>
<keyword evidence="7" id="KW-0969">Cilium</keyword>
<evidence type="ECO:0000259" key="6">
    <source>
        <dbReference type="Pfam" id="PF00700"/>
    </source>
</evidence>
<name>A0AAX2CF55_9BACI</name>
<dbReference type="Gene3D" id="1.20.1330.10">
    <property type="entry name" value="f41 fragment of flagellin, N-terminal domain"/>
    <property type="match status" value="1"/>
</dbReference>
<evidence type="ECO:0000259" key="5">
    <source>
        <dbReference type="Pfam" id="PF00669"/>
    </source>
</evidence>
<dbReference type="InterPro" id="IPR046358">
    <property type="entry name" value="Flagellin_C"/>
</dbReference>
<keyword evidence="7" id="KW-0282">Flagellum</keyword>
<dbReference type="SUPFAM" id="SSF64518">
    <property type="entry name" value="Phase 1 flagellin"/>
    <property type="match status" value="1"/>
</dbReference>
<dbReference type="InterPro" id="IPR001029">
    <property type="entry name" value="Flagellin_N"/>
</dbReference>
<evidence type="ECO:0000256" key="1">
    <source>
        <dbReference type="ARBA" id="ARBA00005709"/>
    </source>
</evidence>
<proteinExistence type="inferred from homology"/>
<protein>
    <recommendedName>
        <fullName evidence="2 4">Flagellin</fullName>
    </recommendedName>
</protein>
<evidence type="ECO:0000313" key="8">
    <source>
        <dbReference type="Proteomes" id="UP000242164"/>
    </source>
</evidence>
<evidence type="ECO:0000256" key="3">
    <source>
        <dbReference type="ARBA" id="ARBA00023143"/>
    </source>
</evidence>
<accession>A0AAX2CF55</accession>
<evidence type="ECO:0000256" key="4">
    <source>
        <dbReference type="RuleBase" id="RU362073"/>
    </source>
</evidence>
<evidence type="ECO:0000256" key="2">
    <source>
        <dbReference type="ARBA" id="ARBA00020110"/>
    </source>
</evidence>
<dbReference type="EMBL" id="FMIK01000020">
    <property type="protein sequence ID" value="SCL89311.1"/>
    <property type="molecule type" value="Genomic_DNA"/>
</dbReference>
<dbReference type="GO" id="GO:0009288">
    <property type="term" value="C:bacterial-type flagellum"/>
    <property type="evidence" value="ECO:0007669"/>
    <property type="project" value="UniProtKB-SubCell"/>
</dbReference>
<dbReference type="Pfam" id="PF00669">
    <property type="entry name" value="Flagellin_N"/>
    <property type="match status" value="1"/>
</dbReference>
<keyword evidence="4" id="KW-0964">Secreted</keyword>
<feature type="domain" description="Flagellin C-terminal" evidence="6">
    <location>
        <begin position="180"/>
        <end position="265"/>
    </location>
</feature>
<dbReference type="RefSeq" id="WP_087098283.1">
    <property type="nucleotide sequence ID" value="NZ_CP066179.1"/>
</dbReference>
<comment type="similarity">
    <text evidence="1 4">Belongs to the bacterial flagellin family.</text>
</comment>